<evidence type="ECO:0000313" key="7">
    <source>
        <dbReference type="EMBL" id="SPF56269.1"/>
    </source>
</evidence>
<dbReference type="Pfam" id="PF00672">
    <property type="entry name" value="HAMP"/>
    <property type="match status" value="1"/>
</dbReference>
<dbReference type="GO" id="GO:0006935">
    <property type="term" value="P:chemotaxis"/>
    <property type="evidence" value="ECO:0007669"/>
    <property type="project" value="InterPro"/>
</dbReference>
<evidence type="ECO:0000256" key="2">
    <source>
        <dbReference type="ARBA" id="ARBA00029447"/>
    </source>
</evidence>
<dbReference type="GO" id="GO:0016020">
    <property type="term" value="C:membrane"/>
    <property type="evidence" value="ECO:0007669"/>
    <property type="project" value="InterPro"/>
</dbReference>
<dbReference type="SUPFAM" id="SSF58104">
    <property type="entry name" value="Methyl-accepting chemotaxis protein (MCP) signaling domain"/>
    <property type="match status" value="1"/>
</dbReference>
<keyword evidence="4" id="KW-1133">Transmembrane helix</keyword>
<dbReference type="InterPro" id="IPR003660">
    <property type="entry name" value="HAMP_dom"/>
</dbReference>
<comment type="similarity">
    <text evidence="2">Belongs to the methyl-accepting chemotaxis (MCP) protein family.</text>
</comment>
<evidence type="ECO:0000259" key="5">
    <source>
        <dbReference type="PROSITE" id="PS50111"/>
    </source>
</evidence>
<organism evidence="7 8">
    <name type="scientific">Candidatus Desulfosporosinus infrequens</name>
    <dbReference type="NCBI Taxonomy" id="2043169"/>
    <lineage>
        <taxon>Bacteria</taxon>
        <taxon>Bacillati</taxon>
        <taxon>Bacillota</taxon>
        <taxon>Clostridia</taxon>
        <taxon>Eubacteriales</taxon>
        <taxon>Desulfitobacteriaceae</taxon>
        <taxon>Desulfosporosinus</taxon>
    </lineage>
</organism>
<dbReference type="PROSITE" id="PS50111">
    <property type="entry name" value="CHEMOTAXIS_TRANSDUC_2"/>
    <property type="match status" value="1"/>
</dbReference>
<dbReference type="Proteomes" id="UP000238916">
    <property type="component" value="Unassembled WGS sequence"/>
</dbReference>
<dbReference type="Gene3D" id="1.10.287.950">
    <property type="entry name" value="Methyl-accepting chemotaxis protein"/>
    <property type="match status" value="1"/>
</dbReference>
<dbReference type="PROSITE" id="PS50885">
    <property type="entry name" value="HAMP"/>
    <property type="match status" value="1"/>
</dbReference>
<keyword evidence="4" id="KW-0472">Membrane</keyword>
<evidence type="ECO:0000256" key="4">
    <source>
        <dbReference type="SAM" id="Phobius"/>
    </source>
</evidence>
<evidence type="ECO:0000313" key="8">
    <source>
        <dbReference type="Proteomes" id="UP000238916"/>
    </source>
</evidence>
<dbReference type="PRINTS" id="PR00260">
    <property type="entry name" value="CHEMTRNSDUCR"/>
</dbReference>
<keyword evidence="4" id="KW-0812">Transmembrane</keyword>
<feature type="transmembrane region" description="Helical" evidence="4">
    <location>
        <begin position="192"/>
        <end position="212"/>
    </location>
</feature>
<name>A0A2U3LWP8_9FIRM</name>
<evidence type="ECO:0000256" key="1">
    <source>
        <dbReference type="ARBA" id="ARBA00023224"/>
    </source>
</evidence>
<dbReference type="AlphaFoldDB" id="A0A2U3LWP8"/>
<gene>
    <name evidence="7" type="ORF">SBF1_90006</name>
</gene>
<dbReference type="Pfam" id="PF12729">
    <property type="entry name" value="4HB_MCP_1"/>
    <property type="match status" value="1"/>
</dbReference>
<evidence type="ECO:0000259" key="6">
    <source>
        <dbReference type="PROSITE" id="PS50885"/>
    </source>
</evidence>
<dbReference type="SMART" id="SM00304">
    <property type="entry name" value="HAMP"/>
    <property type="match status" value="2"/>
</dbReference>
<reference evidence="8" key="1">
    <citation type="submission" date="2018-02" db="EMBL/GenBank/DDBJ databases">
        <authorList>
            <person name="Hausmann B."/>
        </authorList>
    </citation>
    <scope>NUCLEOTIDE SEQUENCE [LARGE SCALE GENOMIC DNA]</scope>
    <source>
        <strain evidence="8">Peat soil MAG SbF1</strain>
    </source>
</reference>
<protein>
    <submittedName>
        <fullName evidence="7">HAMP domain protein</fullName>
    </submittedName>
</protein>
<dbReference type="PANTHER" id="PTHR32089">
    <property type="entry name" value="METHYL-ACCEPTING CHEMOTAXIS PROTEIN MCPB"/>
    <property type="match status" value="1"/>
</dbReference>
<dbReference type="InterPro" id="IPR024478">
    <property type="entry name" value="HlyB_4HB_MCP"/>
</dbReference>
<evidence type="ECO:0000256" key="3">
    <source>
        <dbReference type="PROSITE-ProRule" id="PRU00284"/>
    </source>
</evidence>
<dbReference type="GO" id="GO:0007165">
    <property type="term" value="P:signal transduction"/>
    <property type="evidence" value="ECO:0007669"/>
    <property type="project" value="UniProtKB-KW"/>
</dbReference>
<dbReference type="Gene3D" id="6.10.340.10">
    <property type="match status" value="1"/>
</dbReference>
<dbReference type="CDD" id="cd11386">
    <property type="entry name" value="MCP_signal"/>
    <property type="match status" value="1"/>
</dbReference>
<dbReference type="SMART" id="SM00283">
    <property type="entry name" value="MA"/>
    <property type="match status" value="1"/>
</dbReference>
<sequence length="572" mass="61086">MNWLRNKRMAIKMSILIGFMAILLAVSGIVGYVYFNQAGSFIDQFYSDNVLSIQTINQARSDGNALKSAALAITSYTMDDATEKAQLDQIATREKSIDKFITDFEPMATTAYESERINKIKEEFQSIKEITKKAIDYSQAGNKAIAQDYYLKNGFSKQDDFQTLLRELGTFNVSEAKNLVASENNTIAFVKMILLLLPIIVIIVAVLVGIIITKMITVPINEVVVNIKEISSGNLTIENLKLDSKDEIGVLAQGLNVMASNVRILIGQVATSAEQLASASEELTASAEQQAQTTNQVASAIQQVAAGTEKQSNAIDETSLAFEQMSAALQEVAASSNEVAEQANNTSLAAKEGQKVVGKAVNQMEKIGQSTAEVKGAVEQLEHGSRKIGEITNVISGIAAQTNLLALNAAIEAARAGEQGRGFAVVAEEVRKLAEQSQVATQQITSLINNNQINIDNAVKAMQTGTVDVKDGIEGVTSAGETFVHIAGSINQVVTQIQGVSATVEEMASSGQLILSSISQIEGISKDNMVQSQSVSAATEEQSASSEQIASASQSLAGMAQNLQVVISKFRV</sequence>
<accession>A0A2U3LWP8</accession>
<dbReference type="GO" id="GO:0004888">
    <property type="term" value="F:transmembrane signaling receptor activity"/>
    <property type="evidence" value="ECO:0007669"/>
    <property type="project" value="InterPro"/>
</dbReference>
<dbReference type="Pfam" id="PF00015">
    <property type="entry name" value="MCPsignal"/>
    <property type="match status" value="1"/>
</dbReference>
<dbReference type="OrthoDB" id="1790929at2"/>
<dbReference type="InterPro" id="IPR004090">
    <property type="entry name" value="Chemotax_Me-accpt_rcpt"/>
</dbReference>
<dbReference type="CDD" id="cd06225">
    <property type="entry name" value="HAMP"/>
    <property type="match status" value="1"/>
</dbReference>
<proteinExistence type="inferred from homology"/>
<keyword evidence="1 3" id="KW-0807">Transducer</keyword>
<feature type="domain" description="Methyl-accepting transducer" evidence="5">
    <location>
        <begin position="286"/>
        <end position="522"/>
    </location>
</feature>
<dbReference type="EMBL" id="OMOF01000889">
    <property type="protein sequence ID" value="SPF56269.1"/>
    <property type="molecule type" value="Genomic_DNA"/>
</dbReference>
<dbReference type="PANTHER" id="PTHR32089:SF112">
    <property type="entry name" value="LYSOZYME-LIKE PROTEIN-RELATED"/>
    <property type="match status" value="1"/>
</dbReference>
<dbReference type="InterPro" id="IPR004089">
    <property type="entry name" value="MCPsignal_dom"/>
</dbReference>
<feature type="domain" description="HAMP" evidence="6">
    <location>
        <begin position="214"/>
        <end position="267"/>
    </location>
</feature>